<name>A0A8J7BYG6_9CYAN</name>
<accession>A0A8J7BYG6</accession>
<gene>
    <name evidence="3" type="ORF">ICL16_27480</name>
</gene>
<evidence type="ECO:0000313" key="3">
    <source>
        <dbReference type="EMBL" id="MBD2775697.1"/>
    </source>
</evidence>
<dbReference type="InterPro" id="IPR036366">
    <property type="entry name" value="PGBDSf"/>
</dbReference>
<dbReference type="Gene3D" id="1.10.101.10">
    <property type="entry name" value="PGBD-like superfamily/PGBD"/>
    <property type="match status" value="1"/>
</dbReference>
<evidence type="ECO:0000313" key="4">
    <source>
        <dbReference type="Proteomes" id="UP000629098"/>
    </source>
</evidence>
<evidence type="ECO:0000259" key="2">
    <source>
        <dbReference type="Pfam" id="PF01471"/>
    </source>
</evidence>
<evidence type="ECO:0000256" key="1">
    <source>
        <dbReference type="SAM" id="MobiDB-lite"/>
    </source>
</evidence>
<comment type="caution">
    <text evidence="3">The sequence shown here is derived from an EMBL/GenBank/DDBJ whole genome shotgun (WGS) entry which is preliminary data.</text>
</comment>
<reference evidence="3" key="1">
    <citation type="submission" date="2020-09" db="EMBL/GenBank/DDBJ databases">
        <title>Iningainema tapete sp. nov. (Scytonemataceae, Cyanobacteria) from greenhouses in central Florida (USA) produces two types of nodularin with biosynthetic potential for microcystin-LR and anabaenopeptins.</title>
        <authorList>
            <person name="Berthold D.E."/>
            <person name="Lefler F.W."/>
            <person name="Huang I.-S."/>
            <person name="Abdulla H."/>
            <person name="Zimba P.V."/>
            <person name="Laughinghouse H.D. IV."/>
        </authorList>
    </citation>
    <scope>NUCLEOTIDE SEQUENCE</scope>
    <source>
        <strain evidence="3">BLCCT55</strain>
    </source>
</reference>
<feature type="region of interest" description="Disordered" evidence="1">
    <location>
        <begin position="1"/>
        <end position="29"/>
    </location>
</feature>
<proteinExistence type="predicted"/>
<sequence length="146" mass="16370">MALSSRNYNDGDYYTSRNRNTSSYRNDYPYNTDPGSYIYNSNRSFSSSRNYNPDYYDRYSYRSDSNSGISIGGADGNYSSVRSRRLAVGSRGQAVRQVQAALGLRTTGYYDNTTYYAVRSFQARNGIRADGVVGPQTALALGVYYS</sequence>
<dbReference type="InterPro" id="IPR036365">
    <property type="entry name" value="PGBD-like_sf"/>
</dbReference>
<feature type="domain" description="Peptidoglycan binding-like" evidence="2">
    <location>
        <begin position="94"/>
        <end position="141"/>
    </location>
</feature>
<keyword evidence="4" id="KW-1185">Reference proteome</keyword>
<dbReference type="Proteomes" id="UP000629098">
    <property type="component" value="Unassembled WGS sequence"/>
</dbReference>
<dbReference type="SUPFAM" id="SSF47090">
    <property type="entry name" value="PGBD-like"/>
    <property type="match status" value="1"/>
</dbReference>
<dbReference type="Pfam" id="PF01471">
    <property type="entry name" value="PG_binding_1"/>
    <property type="match status" value="1"/>
</dbReference>
<protein>
    <submittedName>
        <fullName evidence="3">Peptidoglycan-binding protein</fullName>
    </submittedName>
</protein>
<feature type="compositionally biased region" description="Polar residues" evidence="1">
    <location>
        <begin position="15"/>
        <end position="25"/>
    </location>
</feature>
<dbReference type="AlphaFoldDB" id="A0A8J7BYG6"/>
<dbReference type="InterPro" id="IPR002477">
    <property type="entry name" value="Peptidoglycan-bd-like"/>
</dbReference>
<organism evidence="3 4">
    <name type="scientific">Iningainema tapete BLCC-T55</name>
    <dbReference type="NCBI Taxonomy" id="2748662"/>
    <lineage>
        <taxon>Bacteria</taxon>
        <taxon>Bacillati</taxon>
        <taxon>Cyanobacteriota</taxon>
        <taxon>Cyanophyceae</taxon>
        <taxon>Nostocales</taxon>
        <taxon>Scytonemataceae</taxon>
        <taxon>Iningainema tapete</taxon>
    </lineage>
</organism>
<dbReference type="EMBL" id="JACXAE010000084">
    <property type="protein sequence ID" value="MBD2775697.1"/>
    <property type="molecule type" value="Genomic_DNA"/>
</dbReference>